<keyword evidence="1" id="KW-0812">Transmembrane</keyword>
<organism evidence="2 3">
    <name type="scientific">Pseudopedobacter beijingensis</name>
    <dbReference type="NCBI Taxonomy" id="1207056"/>
    <lineage>
        <taxon>Bacteria</taxon>
        <taxon>Pseudomonadati</taxon>
        <taxon>Bacteroidota</taxon>
        <taxon>Sphingobacteriia</taxon>
        <taxon>Sphingobacteriales</taxon>
        <taxon>Sphingobacteriaceae</taxon>
        <taxon>Pseudopedobacter</taxon>
    </lineage>
</organism>
<name>A0ABW4ICX0_9SPHI</name>
<evidence type="ECO:0000256" key="1">
    <source>
        <dbReference type="SAM" id="Phobius"/>
    </source>
</evidence>
<dbReference type="PANTHER" id="PTHR32309:SF13">
    <property type="entry name" value="FERRIC ENTEROBACTIN TRANSPORT PROTEIN FEPE"/>
    <property type="match status" value="1"/>
</dbReference>
<evidence type="ECO:0000313" key="2">
    <source>
        <dbReference type="EMBL" id="MFD1630600.1"/>
    </source>
</evidence>
<gene>
    <name evidence="2" type="ORF">ACFSAH_11975</name>
</gene>
<evidence type="ECO:0000313" key="3">
    <source>
        <dbReference type="Proteomes" id="UP001597118"/>
    </source>
</evidence>
<dbReference type="PANTHER" id="PTHR32309">
    <property type="entry name" value="TYROSINE-PROTEIN KINASE"/>
    <property type="match status" value="1"/>
</dbReference>
<feature type="transmembrane region" description="Helical" evidence="1">
    <location>
        <begin position="14"/>
        <end position="33"/>
    </location>
</feature>
<keyword evidence="3" id="KW-1185">Reference proteome</keyword>
<protein>
    <submittedName>
        <fullName evidence="2">Exopolysaccharide transport family protein</fullName>
    </submittedName>
</protein>
<dbReference type="EMBL" id="JBHUDG010000018">
    <property type="protein sequence ID" value="MFD1630600.1"/>
    <property type="molecule type" value="Genomic_DNA"/>
</dbReference>
<dbReference type="SUPFAM" id="SSF52540">
    <property type="entry name" value="P-loop containing nucleoside triphosphate hydrolases"/>
    <property type="match status" value="1"/>
</dbReference>
<dbReference type="Gene3D" id="3.40.50.300">
    <property type="entry name" value="P-loop containing nucleotide triphosphate hydrolases"/>
    <property type="match status" value="1"/>
</dbReference>
<comment type="caution">
    <text evidence="2">The sequence shown here is derived from an EMBL/GenBank/DDBJ whole genome shotgun (WGS) entry which is preliminary data.</text>
</comment>
<keyword evidence="1" id="KW-1133">Transmembrane helix</keyword>
<dbReference type="Proteomes" id="UP001597118">
    <property type="component" value="Unassembled WGS sequence"/>
</dbReference>
<proteinExistence type="predicted"/>
<dbReference type="RefSeq" id="WP_379662975.1">
    <property type="nucleotide sequence ID" value="NZ_JBHUDG010000018.1"/>
</dbReference>
<dbReference type="InterPro" id="IPR050445">
    <property type="entry name" value="Bact_polysacc_biosynth/exp"/>
</dbReference>
<reference evidence="3" key="1">
    <citation type="journal article" date="2019" name="Int. J. Syst. Evol. Microbiol.">
        <title>The Global Catalogue of Microorganisms (GCM) 10K type strain sequencing project: providing services to taxonomists for standard genome sequencing and annotation.</title>
        <authorList>
            <consortium name="The Broad Institute Genomics Platform"/>
            <consortium name="The Broad Institute Genome Sequencing Center for Infectious Disease"/>
            <person name="Wu L."/>
            <person name="Ma J."/>
        </authorList>
    </citation>
    <scope>NUCLEOTIDE SEQUENCE [LARGE SCALE GENOMIC DNA]</scope>
    <source>
        <strain evidence="3">CCUG 53762</strain>
    </source>
</reference>
<feature type="transmembrane region" description="Helical" evidence="1">
    <location>
        <begin position="456"/>
        <end position="480"/>
    </location>
</feature>
<sequence length="719" mass="82385">MEEIAVFSRLLKKYRYTLVIIPVVTIIITFFLVRNLSDSYISQAQISTGIVDETQRTTYLSNSDSQKAVQVNQEFSNLIEIMKMKKIIDQVSYTLIIHDLTQEKPFREKSNKIKDLSPEELKSVIRTFKLKHGKTEGLNLFDKKQIELYDILRSMKYDSESLRGHLKVYRQGDSDFINIEFDSESPELSAFIVNNLSNEFIEYYTLLVKSNQKNATTFLGKLVNDKRDAMNKKIDSLRNYKIRNRVLNLQEQSSQLYAQILIYTDRIQQVKEGIASKSGALNEIDRKFSPKERSYLESTLTRVNQSIINTKQNLKSLHDLYVESGFEPKYESSIDSLRSILSGQINRYTDQYIYNPLVAKQDLIQQKLNLDIQLDMLRYSLGLIERQLDYLNNQFDKLVPHEAEVQSLERDVDVASREYLAILEKYNQSSMEYGLSIKLKLVQTAMPGLPQPSKKMLLVILSGIISFVFCLFVIFVLYYIDNAIKSPKILANKTESSVIGYVNALKASIIDLREIWTKTNLNKDESDFKNHLRSIRFELDKEMDDKTIVISSINDGEGKTLVALNLAFAWNMTNKKVLLIDSNFGHPDITQTVQPVASLEDYFSGKVGTEVFDNQPLQIMGNSGHDTSLLEIASAAAIKAKMEKLRSIFDVIVIETVSLTKLNQATEWLLFSNSIVGVFEADKNISESKKQYTDYLNGLGGQFKGWILNKLPVEYISKV</sequence>
<keyword evidence="1" id="KW-0472">Membrane</keyword>
<dbReference type="InterPro" id="IPR027417">
    <property type="entry name" value="P-loop_NTPase"/>
</dbReference>
<accession>A0ABW4ICX0</accession>